<evidence type="ECO:0000313" key="3">
    <source>
        <dbReference type="Proteomes" id="UP000188268"/>
    </source>
</evidence>
<keyword evidence="3" id="KW-1185">Reference proteome</keyword>
<evidence type="ECO:0000256" key="1">
    <source>
        <dbReference type="SAM" id="MobiDB-lite"/>
    </source>
</evidence>
<comment type="caution">
    <text evidence="2">The sequence shown here is derived from an EMBL/GenBank/DDBJ whole genome shotgun (WGS) entry which is preliminary data.</text>
</comment>
<dbReference type="AlphaFoldDB" id="A0A1R3JBR7"/>
<evidence type="ECO:0000313" key="2">
    <source>
        <dbReference type="EMBL" id="OMO92246.1"/>
    </source>
</evidence>
<proteinExistence type="predicted"/>
<organism evidence="2 3">
    <name type="scientific">Corchorus capsularis</name>
    <name type="common">Jute</name>
    <dbReference type="NCBI Taxonomy" id="210143"/>
    <lineage>
        <taxon>Eukaryota</taxon>
        <taxon>Viridiplantae</taxon>
        <taxon>Streptophyta</taxon>
        <taxon>Embryophyta</taxon>
        <taxon>Tracheophyta</taxon>
        <taxon>Spermatophyta</taxon>
        <taxon>Magnoliopsida</taxon>
        <taxon>eudicotyledons</taxon>
        <taxon>Gunneridae</taxon>
        <taxon>Pentapetalae</taxon>
        <taxon>rosids</taxon>
        <taxon>malvids</taxon>
        <taxon>Malvales</taxon>
        <taxon>Malvaceae</taxon>
        <taxon>Grewioideae</taxon>
        <taxon>Apeibeae</taxon>
        <taxon>Corchorus</taxon>
    </lineage>
</organism>
<accession>A0A1R3JBR7</accession>
<dbReference type="Proteomes" id="UP000188268">
    <property type="component" value="Unassembled WGS sequence"/>
</dbReference>
<sequence>MEIVPGCQWVPNPVRNPIPRPDGDGDGEWSSRLGPDPEI</sequence>
<name>A0A1R3JBR7_COCAP</name>
<reference evidence="2 3" key="1">
    <citation type="submission" date="2013-09" db="EMBL/GenBank/DDBJ databases">
        <title>Corchorus capsularis genome sequencing.</title>
        <authorList>
            <person name="Alam M."/>
            <person name="Haque M.S."/>
            <person name="Islam M.S."/>
            <person name="Emdad E.M."/>
            <person name="Islam M.M."/>
            <person name="Ahmed B."/>
            <person name="Halim A."/>
            <person name="Hossen Q.M.M."/>
            <person name="Hossain M.Z."/>
            <person name="Ahmed R."/>
            <person name="Khan M.M."/>
            <person name="Islam R."/>
            <person name="Rashid M.M."/>
            <person name="Khan S.A."/>
            <person name="Rahman M.S."/>
            <person name="Alam M."/>
        </authorList>
    </citation>
    <scope>NUCLEOTIDE SEQUENCE [LARGE SCALE GENOMIC DNA]</scope>
    <source>
        <strain evidence="3">cv. CVL-1</strain>
        <tissue evidence="2">Whole seedling</tissue>
    </source>
</reference>
<dbReference type="EMBL" id="AWWV01008226">
    <property type="protein sequence ID" value="OMO92246.1"/>
    <property type="molecule type" value="Genomic_DNA"/>
</dbReference>
<dbReference type="Gramene" id="OMO92246">
    <property type="protein sequence ID" value="OMO92246"/>
    <property type="gene ID" value="CCACVL1_06898"/>
</dbReference>
<gene>
    <name evidence="2" type="ORF">CCACVL1_06898</name>
</gene>
<protein>
    <submittedName>
        <fullName evidence="2">Uncharacterized protein</fullName>
    </submittedName>
</protein>
<feature type="region of interest" description="Disordered" evidence="1">
    <location>
        <begin position="1"/>
        <end position="39"/>
    </location>
</feature>